<comment type="similarity">
    <text evidence="1">Belongs to the sigma-70 factor family. ECF subfamily.</text>
</comment>
<evidence type="ECO:0000259" key="7">
    <source>
        <dbReference type="Pfam" id="PF08281"/>
    </source>
</evidence>
<dbReference type="InterPro" id="IPR013324">
    <property type="entry name" value="RNA_pol_sigma_r3/r4-like"/>
</dbReference>
<evidence type="ECO:0000313" key="9">
    <source>
        <dbReference type="Proteomes" id="UP000236311"/>
    </source>
</evidence>
<dbReference type="InterPro" id="IPR036388">
    <property type="entry name" value="WH-like_DNA-bd_sf"/>
</dbReference>
<feature type="domain" description="RNA polymerase sigma-70 region 2" evidence="6">
    <location>
        <begin position="4"/>
        <end position="71"/>
    </location>
</feature>
<dbReference type="SUPFAM" id="SSF88946">
    <property type="entry name" value="Sigma2 domain of RNA polymerase sigma factors"/>
    <property type="match status" value="1"/>
</dbReference>
<feature type="domain" description="RNA polymerase sigma factor 70 region 4 type 2" evidence="7">
    <location>
        <begin position="100"/>
        <end position="147"/>
    </location>
</feature>
<dbReference type="RefSeq" id="WP_103239682.1">
    <property type="nucleotide sequence ID" value="NZ_CANRXC010000021.1"/>
</dbReference>
<protein>
    <submittedName>
        <fullName evidence="8">RNA polymerase sigma factor SigM</fullName>
    </submittedName>
</protein>
<sequence length="161" mass="18797">MDELYTQYSQIVFHFLYTRCKDSALAEDLMQETFLKALEAVGKYDGSCKLSTWLCQIAKHLLYQHWTKTNRAKLEVLDETLVSEQDTERHAIARVELADVWDRLQKFPSDTRKVVELRVLGDLSFREIGNILGKSENWARVTFYRAKIVLIEEADHGKNEL</sequence>
<dbReference type="GO" id="GO:0003677">
    <property type="term" value="F:DNA binding"/>
    <property type="evidence" value="ECO:0007669"/>
    <property type="project" value="UniProtKB-KW"/>
</dbReference>
<dbReference type="InterPro" id="IPR013249">
    <property type="entry name" value="RNA_pol_sigma70_r4_t2"/>
</dbReference>
<keyword evidence="5" id="KW-0804">Transcription</keyword>
<organism evidence="8 9">
    <name type="scientific">Acetatifactor muris</name>
    <dbReference type="NCBI Taxonomy" id="879566"/>
    <lineage>
        <taxon>Bacteria</taxon>
        <taxon>Bacillati</taxon>
        <taxon>Bacillota</taxon>
        <taxon>Clostridia</taxon>
        <taxon>Lachnospirales</taxon>
        <taxon>Lachnospiraceae</taxon>
        <taxon>Acetatifactor</taxon>
    </lineage>
</organism>
<dbReference type="GO" id="GO:0006352">
    <property type="term" value="P:DNA-templated transcription initiation"/>
    <property type="evidence" value="ECO:0007669"/>
    <property type="project" value="InterPro"/>
</dbReference>
<dbReference type="NCBIfam" id="TIGR02937">
    <property type="entry name" value="sigma70-ECF"/>
    <property type="match status" value="1"/>
</dbReference>
<proteinExistence type="inferred from homology"/>
<dbReference type="AlphaFoldDB" id="A0A2K4ZGC1"/>
<dbReference type="InterPro" id="IPR014284">
    <property type="entry name" value="RNA_pol_sigma-70_dom"/>
</dbReference>
<dbReference type="InterPro" id="IPR013325">
    <property type="entry name" value="RNA_pol_sigma_r2"/>
</dbReference>
<evidence type="ECO:0000256" key="2">
    <source>
        <dbReference type="ARBA" id="ARBA00023015"/>
    </source>
</evidence>
<dbReference type="Pfam" id="PF04542">
    <property type="entry name" value="Sigma70_r2"/>
    <property type="match status" value="1"/>
</dbReference>
<gene>
    <name evidence="8" type="primary">sigM</name>
    <name evidence="8" type="ORF">AMURIS_02234</name>
</gene>
<dbReference type="InterPro" id="IPR007627">
    <property type="entry name" value="RNA_pol_sigma70_r2"/>
</dbReference>
<dbReference type="Pfam" id="PF08281">
    <property type="entry name" value="Sigma70_r4_2"/>
    <property type="match status" value="1"/>
</dbReference>
<evidence type="ECO:0000256" key="3">
    <source>
        <dbReference type="ARBA" id="ARBA00023082"/>
    </source>
</evidence>
<dbReference type="Gene3D" id="1.10.10.10">
    <property type="entry name" value="Winged helix-like DNA-binding domain superfamily/Winged helix DNA-binding domain"/>
    <property type="match status" value="1"/>
</dbReference>
<keyword evidence="3" id="KW-0731">Sigma factor</keyword>
<reference evidence="8 9" key="1">
    <citation type="submission" date="2018-01" db="EMBL/GenBank/DDBJ databases">
        <authorList>
            <person name="Gaut B.S."/>
            <person name="Morton B.R."/>
            <person name="Clegg M.T."/>
            <person name="Duvall M.R."/>
        </authorList>
    </citation>
    <scope>NUCLEOTIDE SEQUENCE [LARGE SCALE GENOMIC DNA]</scope>
    <source>
        <strain evidence="8">GP69</strain>
    </source>
</reference>
<dbReference type="Gene3D" id="1.10.1740.10">
    <property type="match status" value="1"/>
</dbReference>
<name>A0A2K4ZGC1_9FIRM</name>
<dbReference type="Proteomes" id="UP000236311">
    <property type="component" value="Unassembled WGS sequence"/>
</dbReference>
<evidence type="ECO:0000256" key="1">
    <source>
        <dbReference type="ARBA" id="ARBA00010641"/>
    </source>
</evidence>
<keyword evidence="2" id="KW-0805">Transcription regulation</keyword>
<dbReference type="SUPFAM" id="SSF88659">
    <property type="entry name" value="Sigma3 and sigma4 domains of RNA polymerase sigma factors"/>
    <property type="match status" value="1"/>
</dbReference>
<dbReference type="InterPro" id="IPR039425">
    <property type="entry name" value="RNA_pol_sigma-70-like"/>
</dbReference>
<dbReference type="PANTHER" id="PTHR43133:SF52">
    <property type="entry name" value="ECF RNA POLYMERASE SIGMA FACTOR SIGL"/>
    <property type="match status" value="1"/>
</dbReference>
<keyword evidence="9" id="KW-1185">Reference proteome</keyword>
<accession>A0A2K4ZGC1</accession>
<keyword evidence="4" id="KW-0238">DNA-binding</keyword>
<dbReference type="GO" id="GO:0016987">
    <property type="term" value="F:sigma factor activity"/>
    <property type="evidence" value="ECO:0007669"/>
    <property type="project" value="UniProtKB-KW"/>
</dbReference>
<evidence type="ECO:0000256" key="5">
    <source>
        <dbReference type="ARBA" id="ARBA00023163"/>
    </source>
</evidence>
<dbReference type="EMBL" id="OFSM01000010">
    <property type="protein sequence ID" value="SOY29513.1"/>
    <property type="molecule type" value="Genomic_DNA"/>
</dbReference>
<evidence type="ECO:0000259" key="6">
    <source>
        <dbReference type="Pfam" id="PF04542"/>
    </source>
</evidence>
<evidence type="ECO:0000256" key="4">
    <source>
        <dbReference type="ARBA" id="ARBA00023125"/>
    </source>
</evidence>
<evidence type="ECO:0000313" key="8">
    <source>
        <dbReference type="EMBL" id="SOY29513.1"/>
    </source>
</evidence>
<dbReference type="OrthoDB" id="9795666at2"/>
<dbReference type="PANTHER" id="PTHR43133">
    <property type="entry name" value="RNA POLYMERASE ECF-TYPE SIGMA FACTO"/>
    <property type="match status" value="1"/>
</dbReference>